<dbReference type="HOGENOM" id="CLU_859121_0_0_1"/>
<keyword evidence="3" id="KW-1185">Reference proteome</keyword>
<sequence length="324" mass="37511">MSGFLHDCTTHNKQQLDLHNLSVQQLYDQFQAASSSHEKIETQWEKEKDEERIRREAFAADHAYRLYFEGEALRKQLHVLEANRELDRQVMRCELNAEYEEKLHAMHAELLDKQQKFAEYRATMQRELQTVIQGAHSQFVDQLLDYSGTLPATTKHSVSHLLRGQQDVVRIRSENAAMKQALVKVQALGDMQQQTHTAAKEREVLLSQRYATAESLLRHEVEQLQIYVKQLEQNMTKLSQEKTYYQVKWTTVHKEMEGTTQRRREEKVRGLAATHNRTDCDDLPAISPRVCAVPDGKSDTESSMDTRATETGNAIFELHTSLSE</sequence>
<proteinExistence type="predicted"/>
<dbReference type="RefSeq" id="XP_002997141.1">
    <property type="nucleotide sequence ID" value="XM_002997095.1"/>
</dbReference>
<dbReference type="KEGG" id="pif:PITG_19238"/>
<dbReference type="EMBL" id="DS028204">
    <property type="protein sequence ID" value="EEY69642.1"/>
    <property type="molecule type" value="Genomic_DNA"/>
</dbReference>
<dbReference type="GeneID" id="9467342"/>
<dbReference type="Proteomes" id="UP000006643">
    <property type="component" value="Unassembled WGS sequence"/>
</dbReference>
<gene>
    <name evidence="2" type="ORF">PITG_19238</name>
</gene>
<dbReference type="AlphaFoldDB" id="D0NZS7"/>
<dbReference type="InParanoid" id="D0NZS7"/>
<dbReference type="OrthoDB" id="122947at2759"/>
<evidence type="ECO:0000256" key="1">
    <source>
        <dbReference type="SAM" id="Coils"/>
    </source>
</evidence>
<keyword evidence="1" id="KW-0175">Coiled coil</keyword>
<evidence type="ECO:0000313" key="2">
    <source>
        <dbReference type="EMBL" id="EEY69642.1"/>
    </source>
</evidence>
<organism evidence="2 3">
    <name type="scientific">Phytophthora infestans (strain T30-4)</name>
    <name type="common">Potato late blight agent</name>
    <dbReference type="NCBI Taxonomy" id="403677"/>
    <lineage>
        <taxon>Eukaryota</taxon>
        <taxon>Sar</taxon>
        <taxon>Stramenopiles</taxon>
        <taxon>Oomycota</taxon>
        <taxon>Peronosporomycetes</taxon>
        <taxon>Peronosporales</taxon>
        <taxon>Peronosporaceae</taxon>
        <taxon>Phytophthora</taxon>
    </lineage>
</organism>
<dbReference type="VEuPathDB" id="FungiDB:PITG_19238"/>
<dbReference type="SUPFAM" id="SSF90250">
    <property type="entry name" value="Troponin coil-coiled subunits"/>
    <property type="match status" value="1"/>
</dbReference>
<name>D0NZS7_PHYIT</name>
<feature type="coiled-coil region" evidence="1">
    <location>
        <begin position="214"/>
        <end position="248"/>
    </location>
</feature>
<dbReference type="eggNOG" id="ENOG502RFWV">
    <property type="taxonomic scope" value="Eukaryota"/>
</dbReference>
<protein>
    <submittedName>
        <fullName evidence="2">Uncharacterized protein</fullName>
    </submittedName>
</protein>
<accession>D0NZS7</accession>
<evidence type="ECO:0000313" key="3">
    <source>
        <dbReference type="Proteomes" id="UP000006643"/>
    </source>
</evidence>
<dbReference type="InterPro" id="IPR038077">
    <property type="entry name" value="Troponin_sf"/>
</dbReference>
<dbReference type="OMA" id="HKEMEGT"/>
<reference evidence="3" key="1">
    <citation type="journal article" date="2009" name="Nature">
        <title>Genome sequence and analysis of the Irish potato famine pathogen Phytophthora infestans.</title>
        <authorList>
            <consortium name="The Broad Institute Genome Sequencing Platform"/>
            <person name="Haas B.J."/>
            <person name="Kamoun S."/>
            <person name="Zody M.C."/>
            <person name="Jiang R.H."/>
            <person name="Handsaker R.E."/>
            <person name="Cano L.M."/>
            <person name="Grabherr M."/>
            <person name="Kodira C.D."/>
            <person name="Raffaele S."/>
            <person name="Torto-Alalibo T."/>
            <person name="Bozkurt T.O."/>
            <person name="Ah-Fong A.M."/>
            <person name="Alvarado L."/>
            <person name="Anderson V.L."/>
            <person name="Armstrong M.R."/>
            <person name="Avrova A."/>
            <person name="Baxter L."/>
            <person name="Beynon J."/>
            <person name="Boevink P.C."/>
            <person name="Bollmann S.R."/>
            <person name="Bos J.I."/>
            <person name="Bulone V."/>
            <person name="Cai G."/>
            <person name="Cakir C."/>
            <person name="Carrington J.C."/>
            <person name="Chawner M."/>
            <person name="Conti L."/>
            <person name="Costanzo S."/>
            <person name="Ewan R."/>
            <person name="Fahlgren N."/>
            <person name="Fischbach M.A."/>
            <person name="Fugelstad J."/>
            <person name="Gilroy E.M."/>
            <person name="Gnerre S."/>
            <person name="Green P.J."/>
            <person name="Grenville-Briggs L.J."/>
            <person name="Griffith J."/>
            <person name="Grunwald N.J."/>
            <person name="Horn K."/>
            <person name="Horner N.R."/>
            <person name="Hu C.H."/>
            <person name="Huitema E."/>
            <person name="Jeong D.H."/>
            <person name="Jones A.M."/>
            <person name="Jones J.D."/>
            <person name="Jones R.W."/>
            <person name="Karlsson E.K."/>
            <person name="Kunjeti S.G."/>
            <person name="Lamour K."/>
            <person name="Liu Z."/>
            <person name="Ma L."/>
            <person name="Maclean D."/>
            <person name="Chibucos M.C."/>
            <person name="McDonald H."/>
            <person name="McWalters J."/>
            <person name="Meijer H.J."/>
            <person name="Morgan W."/>
            <person name="Morris P.F."/>
            <person name="Munro C.A."/>
            <person name="O'Neill K."/>
            <person name="Ospina-Giraldo M."/>
            <person name="Pinzon A."/>
            <person name="Pritchard L."/>
            <person name="Ramsahoye B."/>
            <person name="Ren Q."/>
            <person name="Restrepo S."/>
            <person name="Roy S."/>
            <person name="Sadanandom A."/>
            <person name="Savidor A."/>
            <person name="Schornack S."/>
            <person name="Schwartz D.C."/>
            <person name="Schumann U.D."/>
            <person name="Schwessinger B."/>
            <person name="Seyer L."/>
            <person name="Sharpe T."/>
            <person name="Silvar C."/>
            <person name="Song J."/>
            <person name="Studholme D.J."/>
            <person name="Sykes S."/>
            <person name="Thines M."/>
            <person name="van de Vondervoort P.J."/>
            <person name="Phuntumart V."/>
            <person name="Wawra S."/>
            <person name="Weide R."/>
            <person name="Win J."/>
            <person name="Young C."/>
            <person name="Zhou S."/>
            <person name="Fry W."/>
            <person name="Meyers B.C."/>
            <person name="van West P."/>
            <person name="Ristaino J."/>
            <person name="Govers F."/>
            <person name="Birch P.R."/>
            <person name="Whisson S.C."/>
            <person name="Judelson H.S."/>
            <person name="Nusbaum C."/>
        </authorList>
    </citation>
    <scope>NUCLEOTIDE SEQUENCE [LARGE SCALE GENOMIC DNA]</scope>
    <source>
        <strain evidence="3">T30-4</strain>
    </source>
</reference>